<name>A0A8S1MCJ8_9CILI</name>
<dbReference type="Proteomes" id="UP000692954">
    <property type="component" value="Unassembled WGS sequence"/>
</dbReference>
<organism evidence="1 2">
    <name type="scientific">Paramecium sonneborni</name>
    <dbReference type="NCBI Taxonomy" id="65129"/>
    <lineage>
        <taxon>Eukaryota</taxon>
        <taxon>Sar</taxon>
        <taxon>Alveolata</taxon>
        <taxon>Ciliophora</taxon>
        <taxon>Intramacronucleata</taxon>
        <taxon>Oligohymenophorea</taxon>
        <taxon>Peniculida</taxon>
        <taxon>Parameciidae</taxon>
        <taxon>Paramecium</taxon>
    </lineage>
</organism>
<evidence type="ECO:0000313" key="2">
    <source>
        <dbReference type="Proteomes" id="UP000692954"/>
    </source>
</evidence>
<accession>A0A8S1MCJ8</accession>
<dbReference type="AlphaFoldDB" id="A0A8S1MCJ8"/>
<dbReference type="EMBL" id="CAJJDN010000030">
    <property type="protein sequence ID" value="CAD8073044.1"/>
    <property type="molecule type" value="Genomic_DNA"/>
</dbReference>
<evidence type="ECO:0000313" key="1">
    <source>
        <dbReference type="EMBL" id="CAD8073044.1"/>
    </source>
</evidence>
<protein>
    <submittedName>
        <fullName evidence="1">Uncharacterized protein</fullName>
    </submittedName>
</protein>
<dbReference type="OrthoDB" id="297288at2759"/>
<sequence length="154" mass="18674">MFESLRNWLFHDDQGDFEQFKQMINQPKLRLPSNFAQQILDLELELENEQVNQKMVNQLLELYKLGTEYYGQYDDKRYKIFTEKASQLLMKSKIQKAFEPSQKLESKDAISTAREFNQNNSLMRSMINRDLQKQEENIQLRRQNRREFLTQKKL</sequence>
<gene>
    <name evidence="1" type="ORF">PSON_ATCC_30995.1.T0300097</name>
</gene>
<keyword evidence="2" id="KW-1185">Reference proteome</keyword>
<reference evidence="1" key="1">
    <citation type="submission" date="2021-01" db="EMBL/GenBank/DDBJ databases">
        <authorList>
            <consortium name="Genoscope - CEA"/>
            <person name="William W."/>
        </authorList>
    </citation>
    <scope>NUCLEOTIDE SEQUENCE</scope>
</reference>
<comment type="caution">
    <text evidence="1">The sequence shown here is derived from an EMBL/GenBank/DDBJ whole genome shotgun (WGS) entry which is preliminary data.</text>
</comment>
<proteinExistence type="predicted"/>